<evidence type="ECO:0000259" key="1">
    <source>
        <dbReference type="PROSITE" id="PS50097"/>
    </source>
</evidence>
<protein>
    <recommendedName>
        <fullName evidence="1">BTB domain-containing protein</fullName>
    </recommendedName>
</protein>
<dbReference type="HOGENOM" id="CLU_052397_0_1_1"/>
<dbReference type="InterPro" id="IPR000210">
    <property type="entry name" value="BTB/POZ_dom"/>
</dbReference>
<dbReference type="Gene3D" id="3.30.710.10">
    <property type="entry name" value="Potassium Channel Kv1.1, Chain A"/>
    <property type="match status" value="1"/>
</dbReference>
<dbReference type="OrthoDB" id="3357985at2759"/>
<dbReference type="EMBL" id="KN832035">
    <property type="protein sequence ID" value="KIN97069.1"/>
    <property type="molecule type" value="Genomic_DNA"/>
</dbReference>
<keyword evidence="3" id="KW-1185">Reference proteome</keyword>
<dbReference type="PROSITE" id="PS50097">
    <property type="entry name" value="BTB"/>
    <property type="match status" value="1"/>
</dbReference>
<dbReference type="SUPFAM" id="SSF54695">
    <property type="entry name" value="POZ domain"/>
    <property type="match status" value="1"/>
</dbReference>
<feature type="domain" description="BTB" evidence="1">
    <location>
        <begin position="19"/>
        <end position="88"/>
    </location>
</feature>
<dbReference type="CDD" id="cd18186">
    <property type="entry name" value="BTB_POZ_ZBTB_KLHL-like"/>
    <property type="match status" value="1"/>
</dbReference>
<dbReference type="InterPro" id="IPR011333">
    <property type="entry name" value="SKP1/BTB/POZ_sf"/>
</dbReference>
<evidence type="ECO:0000313" key="2">
    <source>
        <dbReference type="EMBL" id="KIN97069.1"/>
    </source>
</evidence>
<dbReference type="STRING" id="870435.A0A0C3N7P2"/>
<sequence length="318" mass="35897">MSASTEPSCAPPPFDHVKADVILQSSDDVDFRVFKLFLSLASPFFETLFDLPQPSDEMITDVEFKDGLPVIPVSEDSKTLDPLLRFCYPCTLLEDPVLNDFRDIVNMFEAAKKYSLDAIASTVRKSLFIPKILEANSLRCFVIACRARMKSECVLAAKYTLREPLVPQWFEEIELINASELLSLLTYHNKCGEAIQVLKDDYSWITAEYRQWDAAPWMCGYDSQGHSCGCARSTSGRFMLNGYASVQWWETFMESTFVDLRDRPCAETIRQNVEKAIQTVRQGSCNSCSSIAPAGMREFATLFTNKVEELITKVSSSP</sequence>
<evidence type="ECO:0000313" key="3">
    <source>
        <dbReference type="Proteomes" id="UP000054217"/>
    </source>
</evidence>
<gene>
    <name evidence="2" type="ORF">M404DRAFT_920860</name>
</gene>
<name>A0A0C3N7P2_PISTI</name>
<organism evidence="2 3">
    <name type="scientific">Pisolithus tinctorius Marx 270</name>
    <dbReference type="NCBI Taxonomy" id="870435"/>
    <lineage>
        <taxon>Eukaryota</taxon>
        <taxon>Fungi</taxon>
        <taxon>Dikarya</taxon>
        <taxon>Basidiomycota</taxon>
        <taxon>Agaricomycotina</taxon>
        <taxon>Agaricomycetes</taxon>
        <taxon>Agaricomycetidae</taxon>
        <taxon>Boletales</taxon>
        <taxon>Sclerodermatineae</taxon>
        <taxon>Pisolithaceae</taxon>
        <taxon>Pisolithus</taxon>
    </lineage>
</organism>
<dbReference type="InParanoid" id="A0A0C3N7P2"/>
<dbReference type="Proteomes" id="UP000054217">
    <property type="component" value="Unassembled WGS sequence"/>
</dbReference>
<accession>A0A0C3N7P2</accession>
<proteinExistence type="predicted"/>
<dbReference type="SMART" id="SM00225">
    <property type="entry name" value="BTB"/>
    <property type="match status" value="1"/>
</dbReference>
<reference evidence="3" key="2">
    <citation type="submission" date="2015-01" db="EMBL/GenBank/DDBJ databases">
        <title>Evolutionary Origins and Diversification of the Mycorrhizal Mutualists.</title>
        <authorList>
            <consortium name="DOE Joint Genome Institute"/>
            <consortium name="Mycorrhizal Genomics Consortium"/>
            <person name="Kohler A."/>
            <person name="Kuo A."/>
            <person name="Nagy L.G."/>
            <person name="Floudas D."/>
            <person name="Copeland A."/>
            <person name="Barry K.W."/>
            <person name="Cichocki N."/>
            <person name="Veneault-Fourrey C."/>
            <person name="LaButti K."/>
            <person name="Lindquist E.A."/>
            <person name="Lipzen A."/>
            <person name="Lundell T."/>
            <person name="Morin E."/>
            <person name="Murat C."/>
            <person name="Riley R."/>
            <person name="Ohm R."/>
            <person name="Sun H."/>
            <person name="Tunlid A."/>
            <person name="Henrissat B."/>
            <person name="Grigoriev I.V."/>
            <person name="Hibbett D.S."/>
            <person name="Martin F."/>
        </authorList>
    </citation>
    <scope>NUCLEOTIDE SEQUENCE [LARGE SCALE GENOMIC DNA]</scope>
    <source>
        <strain evidence="3">Marx 270</strain>
    </source>
</reference>
<dbReference type="Pfam" id="PF00651">
    <property type="entry name" value="BTB"/>
    <property type="match status" value="1"/>
</dbReference>
<dbReference type="AlphaFoldDB" id="A0A0C3N7P2"/>
<reference evidence="2 3" key="1">
    <citation type="submission" date="2014-04" db="EMBL/GenBank/DDBJ databases">
        <authorList>
            <consortium name="DOE Joint Genome Institute"/>
            <person name="Kuo A."/>
            <person name="Kohler A."/>
            <person name="Costa M.D."/>
            <person name="Nagy L.G."/>
            <person name="Floudas D."/>
            <person name="Copeland A."/>
            <person name="Barry K.W."/>
            <person name="Cichocki N."/>
            <person name="Veneault-Fourrey C."/>
            <person name="LaButti K."/>
            <person name="Lindquist E.A."/>
            <person name="Lipzen A."/>
            <person name="Lundell T."/>
            <person name="Morin E."/>
            <person name="Murat C."/>
            <person name="Sun H."/>
            <person name="Tunlid A."/>
            <person name="Henrissat B."/>
            <person name="Grigoriev I.V."/>
            <person name="Hibbett D.S."/>
            <person name="Martin F."/>
            <person name="Nordberg H.P."/>
            <person name="Cantor M.N."/>
            <person name="Hua S.X."/>
        </authorList>
    </citation>
    <scope>NUCLEOTIDE SEQUENCE [LARGE SCALE GENOMIC DNA]</scope>
    <source>
        <strain evidence="2 3">Marx 270</strain>
    </source>
</reference>